<dbReference type="Proteomes" id="UP000182259">
    <property type="component" value="Chromosome II"/>
</dbReference>
<evidence type="ECO:0000256" key="7">
    <source>
        <dbReference type="ARBA" id="ARBA00023242"/>
    </source>
</evidence>
<evidence type="ECO:0000256" key="8">
    <source>
        <dbReference type="ARBA" id="ARBA00038387"/>
    </source>
</evidence>
<name>A0A1L0BI99_9ASCO</name>
<reference evidence="13 14" key="1">
    <citation type="submission" date="2016-10" db="EMBL/GenBank/DDBJ databases">
        <authorList>
            <person name="de Groot N.N."/>
        </authorList>
    </citation>
    <scope>NUCLEOTIDE SEQUENCE [LARGE SCALE GENOMIC DNA]</scope>
    <source>
        <strain evidence="13 14">PYCC 4715</strain>
    </source>
</reference>
<dbReference type="InterPro" id="IPR018864">
    <property type="entry name" value="Nucleoporin_Nup188_N"/>
</dbReference>
<evidence type="ECO:0000313" key="13">
    <source>
        <dbReference type="EMBL" id="SGZ51089.1"/>
    </source>
</evidence>
<dbReference type="GO" id="GO:0017056">
    <property type="term" value="F:structural constituent of nuclear pore"/>
    <property type="evidence" value="ECO:0007669"/>
    <property type="project" value="InterPro"/>
</dbReference>
<proteinExistence type="inferred from homology"/>
<evidence type="ECO:0000256" key="9">
    <source>
        <dbReference type="ARBA" id="ARBA00040174"/>
    </source>
</evidence>
<keyword evidence="6" id="KW-0906">Nuclear pore complex</keyword>
<dbReference type="PANTHER" id="PTHR31431:SF1">
    <property type="entry name" value="NUCLEOPORIN NUP188"/>
    <property type="match status" value="1"/>
</dbReference>
<keyword evidence="4" id="KW-0653">Protein transport</keyword>
<dbReference type="Pfam" id="PF21093">
    <property type="entry name" value="Nup188_N-subdom_III"/>
    <property type="match status" value="1"/>
</dbReference>
<evidence type="ECO:0000259" key="12">
    <source>
        <dbReference type="Pfam" id="PF21093"/>
    </source>
</evidence>
<keyword evidence="2" id="KW-0813">Transport</keyword>
<dbReference type="EMBL" id="LT635765">
    <property type="protein sequence ID" value="SGZ51089.1"/>
    <property type="molecule type" value="Genomic_DNA"/>
</dbReference>
<dbReference type="GO" id="GO:0044611">
    <property type="term" value="C:nuclear pore inner ring"/>
    <property type="evidence" value="ECO:0007669"/>
    <property type="project" value="TreeGrafter"/>
</dbReference>
<feature type="domain" description="Nuclear pore protein Nup188 C-terminal" evidence="11">
    <location>
        <begin position="1284"/>
        <end position="1598"/>
    </location>
</feature>
<evidence type="ECO:0000256" key="3">
    <source>
        <dbReference type="ARBA" id="ARBA00022816"/>
    </source>
</evidence>
<dbReference type="GO" id="GO:0051028">
    <property type="term" value="P:mRNA transport"/>
    <property type="evidence" value="ECO:0007669"/>
    <property type="project" value="UniProtKB-KW"/>
</dbReference>
<comment type="similarity">
    <text evidence="8">Belongs to the Nup188 family.</text>
</comment>
<dbReference type="InterPro" id="IPR041634">
    <property type="entry name" value="Nup188_C"/>
</dbReference>
<dbReference type="GO" id="GO:0006606">
    <property type="term" value="P:protein import into nucleus"/>
    <property type="evidence" value="ECO:0007669"/>
    <property type="project" value="TreeGrafter"/>
</dbReference>
<evidence type="ECO:0000313" key="14">
    <source>
        <dbReference type="Proteomes" id="UP000182259"/>
    </source>
</evidence>
<keyword evidence="3" id="KW-0509">mRNA transport</keyword>
<dbReference type="GO" id="GO:0006405">
    <property type="term" value="P:RNA export from nucleus"/>
    <property type="evidence" value="ECO:0007669"/>
    <property type="project" value="TreeGrafter"/>
</dbReference>
<dbReference type="InterPro" id="IPR048883">
    <property type="entry name" value="Nup188_N-subdom_III"/>
</dbReference>
<dbReference type="InterPro" id="IPR044840">
    <property type="entry name" value="Nup188"/>
</dbReference>
<evidence type="ECO:0000256" key="1">
    <source>
        <dbReference type="ARBA" id="ARBA00004567"/>
    </source>
</evidence>
<dbReference type="PANTHER" id="PTHR31431">
    <property type="entry name" value="NUCLEOPORIN NUP188 HOMOLOG"/>
    <property type="match status" value="1"/>
</dbReference>
<evidence type="ECO:0000259" key="11">
    <source>
        <dbReference type="Pfam" id="PF18378"/>
    </source>
</evidence>
<evidence type="ECO:0000256" key="6">
    <source>
        <dbReference type="ARBA" id="ARBA00023132"/>
    </source>
</evidence>
<dbReference type="Pfam" id="PF18378">
    <property type="entry name" value="Nup188_C"/>
    <property type="match status" value="1"/>
</dbReference>
<sequence length="1619" mass="181820">METPSTELRKPLRPMEQTSQWTYASALTLLQTEPEDYISDALDEFLIHSTDVLTSPEPFSSTENDKTIAGSTKEFTLRGVLYTDVTPANIKMATKIAGQCKTNVLETLRVIVQTKVRIPEFEPLSQSTELSSRLPDDAAITAEKARMYQYTAALLKEKRTVVALASECFNNRFNIKYSSTVRSLGQSLVVSSKYVISTIETLDALISELGKPYDSDSDLEELIISEKLLLAVDLLKLLCDIYVLINTRDKAVVEKWFQVMQKSNFAFSIAPYIGQSESFTLVQALVTILSLQLMHLTYDFGHPVESLYLEDGKVFSVVNDAITGSNSNSIIRYAWLILLYKKSIILEDVPQSQESFLAVVSVKQTEMTLSFLQKNVEAAPVFLEMRALASFLKFDDVFSVTLCDLITVALPLVNMTPEIASNISKVLIAAPNSSIEKFFSDLFAQSAIVLARAKFPMMISPFLNLASVNGNFALHELAELKSYISLFDTEEFGRKYDIDLENTDLVKVTDMIDLYPPYEINHKLSFLINVGTKAKLIATGDDSKVLVTFLHNYNGWAFLGRVLQNISKVFDISDDEKLSLLIDMIDLLASVSERGSPDELSAVLEYMSAYTDDSDIVDVLFRLFEQGLHNRSVELLGKLLKVFSFLMPVISSRVWPYLTTSSLLSNKGKEGFLSILFGSIEMIRGEYSFTTNLIKFVFALSENCLSVHNDYPIDSKGETLTRFIDHLLIVFESYNTCKFNEGFQKFEMGVLVLDVFRQTLETIHCIDSNIPANEKPTKVFARASERILEAFLFTDATTTRSASSILAMVDSLASSSNYYEVRDVSGYFSGLWITSALSFSKLLVTIRLSIKAPPSLYEKELFSKLPQLIQIYSRGGSIRKPVLDLISALTSGTWDKEPMPSMLSHLGRDNSRVFLHSLAVDLANTFDDYAIKISIYDLLCAIMEANQQGLAVLFISGRDVFGEFSKDKKDQDSKVVSLLSILKKNVNEIKYYPDIVTVHLLDAIALAFNSWTTARDDESDVAFVKELVSMLEKFQKQDTKSESSDLIFSAYQCKLYAKVAEILSLILFSTKNDQCKDAITALFTKSEFLNKLPLFFTIKNYETSLYEQVGSEFEAAFPRNKLSQFSVALQKRNRFGIGAVYDLLLMDPLFRANPKWVEIKDRVIQSSANIQYYASQVALSKSLGALVTTYCRKALEKIVSGFFEFAAQLLTIQEPEDEFTRNFIAQQYSERIELSFLIAYTINGLDSCKKDPAIALNIIEACGDLLSFKTLSLQKTQKQFNSKSLLRLIYVTLSILKEDSQLILSKFSVLRNLFDCVIAKGCKNIIIELQNDVYLSRTDKKHVSTNFGDRLDDLKLIFTILKSYIAFKISPSLQEELAHCLADNGTVEIMLSLYSFSHLILVNEEPIFAQLSLMFIQQLLSVEVFASKLFDSNLFIVIRESVISIPLRKGGITVENAPQIHRNWANGILPILVGTLARAGNHKEVFLTLHAFAKQIESCIDNWSRDSSSLRISSSATWETTQLLFIYRFLDSMLKADGLATPGPTEVDIPLLPGFDTQQKRDDFVDYINNLLKHPKFLSSRIVASTPEEAALLDAGDSGAQTLVKSIIEDIGELKEFLN</sequence>
<keyword evidence="5" id="KW-0811">Translocation</keyword>
<feature type="domain" description="Nucleoporin Nup188 N-terminal subdomain III" evidence="12">
    <location>
        <begin position="546"/>
        <end position="958"/>
    </location>
</feature>
<protein>
    <recommendedName>
        <fullName evidence="9">Nucleoporin NUP188</fullName>
    </recommendedName>
</protein>
<evidence type="ECO:0000256" key="4">
    <source>
        <dbReference type="ARBA" id="ARBA00022927"/>
    </source>
</evidence>
<gene>
    <name evidence="13" type="ORF">SAMEA4029009_CIC11G00000001599</name>
</gene>
<dbReference type="Pfam" id="PF10487">
    <property type="entry name" value="Nup188_N"/>
    <property type="match status" value="1"/>
</dbReference>
<organism evidence="13 14">
    <name type="scientific">Sungouiella intermedia</name>
    <dbReference type="NCBI Taxonomy" id="45354"/>
    <lineage>
        <taxon>Eukaryota</taxon>
        <taxon>Fungi</taxon>
        <taxon>Dikarya</taxon>
        <taxon>Ascomycota</taxon>
        <taxon>Saccharomycotina</taxon>
        <taxon>Pichiomycetes</taxon>
        <taxon>Metschnikowiaceae</taxon>
        <taxon>Sungouiella</taxon>
    </lineage>
</organism>
<comment type="subcellular location">
    <subcellularLocation>
        <location evidence="1">Nucleus</location>
        <location evidence="1">Nuclear pore complex</location>
    </subcellularLocation>
</comment>
<evidence type="ECO:0000259" key="10">
    <source>
        <dbReference type="Pfam" id="PF10487"/>
    </source>
</evidence>
<keyword evidence="7" id="KW-0539">Nucleus</keyword>
<evidence type="ECO:0000256" key="5">
    <source>
        <dbReference type="ARBA" id="ARBA00023010"/>
    </source>
</evidence>
<feature type="domain" description="Nucleoporin Nup188 N-terminal" evidence="10">
    <location>
        <begin position="41"/>
        <end position="496"/>
    </location>
</feature>
<accession>A0A1L0BI99</accession>
<dbReference type="Gene3D" id="1.25.10.70">
    <property type="match status" value="1"/>
</dbReference>
<evidence type="ECO:0000256" key="2">
    <source>
        <dbReference type="ARBA" id="ARBA00022448"/>
    </source>
</evidence>